<dbReference type="Proteomes" id="UP000053424">
    <property type="component" value="Unassembled WGS sequence"/>
</dbReference>
<protein>
    <submittedName>
        <fullName evidence="1">Uncharacterized protein</fullName>
    </submittedName>
</protein>
<organism evidence="1 2">
    <name type="scientific">Hebeloma cylindrosporum</name>
    <dbReference type="NCBI Taxonomy" id="76867"/>
    <lineage>
        <taxon>Eukaryota</taxon>
        <taxon>Fungi</taxon>
        <taxon>Dikarya</taxon>
        <taxon>Basidiomycota</taxon>
        <taxon>Agaricomycotina</taxon>
        <taxon>Agaricomycetes</taxon>
        <taxon>Agaricomycetidae</taxon>
        <taxon>Agaricales</taxon>
        <taxon>Agaricineae</taxon>
        <taxon>Hymenogastraceae</taxon>
        <taxon>Hebeloma</taxon>
    </lineage>
</organism>
<name>A0A0C2Y3J6_HEBCY</name>
<accession>A0A0C2Y3J6</accession>
<proteinExistence type="predicted"/>
<evidence type="ECO:0000313" key="2">
    <source>
        <dbReference type="Proteomes" id="UP000053424"/>
    </source>
</evidence>
<sequence length="79" mass="8889">MQKLGAVDGLGSTFSQARYHRFGGHPPHGEVLDPRRALREGGIHWFTVVLLQLWSVNTSWSCRFSLLEIQAAIHCSDNE</sequence>
<dbReference type="EMBL" id="KN831817">
    <property type="protein sequence ID" value="KIM35637.1"/>
    <property type="molecule type" value="Genomic_DNA"/>
</dbReference>
<gene>
    <name evidence="1" type="ORF">M413DRAFT_449677</name>
</gene>
<keyword evidence="2" id="KW-1185">Reference proteome</keyword>
<dbReference type="AlphaFoldDB" id="A0A0C2Y3J6"/>
<reference evidence="2" key="2">
    <citation type="submission" date="2015-01" db="EMBL/GenBank/DDBJ databases">
        <title>Evolutionary Origins and Diversification of the Mycorrhizal Mutualists.</title>
        <authorList>
            <consortium name="DOE Joint Genome Institute"/>
            <consortium name="Mycorrhizal Genomics Consortium"/>
            <person name="Kohler A."/>
            <person name="Kuo A."/>
            <person name="Nagy L.G."/>
            <person name="Floudas D."/>
            <person name="Copeland A."/>
            <person name="Barry K.W."/>
            <person name="Cichocki N."/>
            <person name="Veneault-Fourrey C."/>
            <person name="LaButti K."/>
            <person name="Lindquist E.A."/>
            <person name="Lipzen A."/>
            <person name="Lundell T."/>
            <person name="Morin E."/>
            <person name="Murat C."/>
            <person name="Riley R."/>
            <person name="Ohm R."/>
            <person name="Sun H."/>
            <person name="Tunlid A."/>
            <person name="Henrissat B."/>
            <person name="Grigoriev I.V."/>
            <person name="Hibbett D.S."/>
            <person name="Martin F."/>
        </authorList>
    </citation>
    <scope>NUCLEOTIDE SEQUENCE [LARGE SCALE GENOMIC DNA]</scope>
    <source>
        <strain evidence="2">h7</strain>
    </source>
</reference>
<dbReference type="HOGENOM" id="CLU_2606308_0_0_1"/>
<reference evidence="1 2" key="1">
    <citation type="submission" date="2014-04" db="EMBL/GenBank/DDBJ databases">
        <authorList>
            <consortium name="DOE Joint Genome Institute"/>
            <person name="Kuo A."/>
            <person name="Gay G."/>
            <person name="Dore J."/>
            <person name="Kohler A."/>
            <person name="Nagy L.G."/>
            <person name="Floudas D."/>
            <person name="Copeland A."/>
            <person name="Barry K.W."/>
            <person name="Cichocki N."/>
            <person name="Veneault-Fourrey C."/>
            <person name="LaButti K."/>
            <person name="Lindquist E.A."/>
            <person name="Lipzen A."/>
            <person name="Lundell T."/>
            <person name="Morin E."/>
            <person name="Murat C."/>
            <person name="Sun H."/>
            <person name="Tunlid A."/>
            <person name="Henrissat B."/>
            <person name="Grigoriev I.V."/>
            <person name="Hibbett D.S."/>
            <person name="Martin F."/>
            <person name="Nordberg H.P."/>
            <person name="Cantor M.N."/>
            <person name="Hua S.X."/>
        </authorList>
    </citation>
    <scope>NUCLEOTIDE SEQUENCE [LARGE SCALE GENOMIC DNA]</scope>
    <source>
        <strain evidence="2">h7</strain>
    </source>
</reference>
<evidence type="ECO:0000313" key="1">
    <source>
        <dbReference type="EMBL" id="KIM35637.1"/>
    </source>
</evidence>